<dbReference type="Pfam" id="PF02661">
    <property type="entry name" value="Fic"/>
    <property type="match status" value="1"/>
</dbReference>
<dbReference type="InterPro" id="IPR003812">
    <property type="entry name" value="Fido"/>
</dbReference>
<dbReference type="Proteomes" id="UP000250070">
    <property type="component" value="Unassembled WGS sequence"/>
</dbReference>
<evidence type="ECO:0000256" key="1">
    <source>
        <dbReference type="PIRSR" id="PIRSR640198-1"/>
    </source>
</evidence>
<sequence length="410" mass="48509">MEYLYKIYYKDKNFYEETYKNRINFEESLRTGLFIKSLKEQEENQLYFVYNMKTSKLIDRVMQNDYKLEKLNESLPGLAERAFILDLISSELKSTNDLEGIESDKDEIIETTKNIINEKKPNKKRLISMIKSYLLLIEGKSLSLPLDLKDIRKIYDEITRGEIEESDKPDGKYFRTQAVYVQKKNSVSGEIIHEGIKGEEKIEEALINLLDFMGESDIDLLIRVAICHYYFGYIHPFYDGNGRVNRFLSSLLIRTKYNHLTSMALSRGSWIEKSSYYRIFDRTNSKINKGELNYFIDDFLKILISGQEDIIYNLTDKIEKLDRVKECIDEEKEIINSELKKKIIFLLAQNYFFDKNRGLSRDEIYSLTSEINNKSMKIKDLRDLQDDGFIKVIKERPLIYVLNKNFIEKL</sequence>
<keyword evidence="4" id="KW-0132">Cell division</keyword>
<dbReference type="GO" id="GO:0051301">
    <property type="term" value="P:cell division"/>
    <property type="evidence" value="ECO:0007669"/>
    <property type="project" value="UniProtKB-KW"/>
</dbReference>
<protein>
    <submittedName>
        <fullName evidence="4">Protein involved in cell division</fullName>
    </submittedName>
</protein>
<dbReference type="Gene3D" id="1.10.3290.10">
    <property type="entry name" value="Fido-like domain"/>
    <property type="match status" value="1"/>
</dbReference>
<name>A0A2X1Y598_9FIRM</name>
<dbReference type="PANTHER" id="PTHR13504:SF40">
    <property type="entry name" value="FIDO DOMAIN-CONTAINING PROTEIN"/>
    <property type="match status" value="1"/>
</dbReference>
<proteinExistence type="predicted"/>
<dbReference type="SUPFAM" id="SSF140931">
    <property type="entry name" value="Fic-like"/>
    <property type="match status" value="1"/>
</dbReference>
<evidence type="ECO:0000313" key="4">
    <source>
        <dbReference type="EMBL" id="SPY48334.1"/>
    </source>
</evidence>
<keyword evidence="4" id="KW-0131">Cell cycle</keyword>
<dbReference type="EMBL" id="UATM01000032">
    <property type="protein sequence ID" value="SPY48334.1"/>
    <property type="molecule type" value="Genomic_DNA"/>
</dbReference>
<feature type="active site" evidence="1">
    <location>
        <position position="235"/>
    </location>
</feature>
<dbReference type="RefSeq" id="WP_112890031.1">
    <property type="nucleotide sequence ID" value="NZ_CP068103.1"/>
</dbReference>
<evidence type="ECO:0000313" key="5">
    <source>
        <dbReference type="Proteomes" id="UP000250070"/>
    </source>
</evidence>
<dbReference type="PROSITE" id="PS51459">
    <property type="entry name" value="FIDO"/>
    <property type="match status" value="1"/>
</dbReference>
<evidence type="ECO:0000256" key="2">
    <source>
        <dbReference type="PIRSR" id="PIRSR640198-2"/>
    </source>
</evidence>
<dbReference type="AlphaFoldDB" id="A0A2X1Y598"/>
<feature type="binding site" evidence="2">
    <location>
        <begin position="239"/>
        <end position="246"/>
    </location>
    <ligand>
        <name>ATP</name>
        <dbReference type="ChEBI" id="CHEBI:30616"/>
    </ligand>
</feature>
<dbReference type="InterPro" id="IPR036597">
    <property type="entry name" value="Fido-like_dom_sf"/>
</dbReference>
<accession>A0A2X1Y598</accession>
<dbReference type="InterPro" id="IPR040198">
    <property type="entry name" value="Fido_containing"/>
</dbReference>
<feature type="domain" description="Fido" evidence="3">
    <location>
        <begin position="146"/>
        <end position="298"/>
    </location>
</feature>
<evidence type="ECO:0000259" key="3">
    <source>
        <dbReference type="PROSITE" id="PS51459"/>
    </source>
</evidence>
<keyword evidence="2" id="KW-0067">ATP-binding</keyword>
<dbReference type="PANTHER" id="PTHR13504">
    <property type="entry name" value="FIDO DOMAIN-CONTAINING PROTEIN DDB_G0283145"/>
    <property type="match status" value="1"/>
</dbReference>
<dbReference type="GeneID" id="83862878"/>
<gene>
    <name evidence="4" type="ORF">NCTC13076_01402</name>
</gene>
<dbReference type="GO" id="GO:0005524">
    <property type="term" value="F:ATP binding"/>
    <property type="evidence" value="ECO:0007669"/>
    <property type="project" value="UniProtKB-KW"/>
</dbReference>
<reference evidence="4 5" key="1">
    <citation type="submission" date="2018-06" db="EMBL/GenBank/DDBJ databases">
        <authorList>
            <consortium name="Pathogen Informatics"/>
            <person name="Doyle S."/>
        </authorList>
    </citation>
    <scope>NUCLEOTIDE SEQUENCE [LARGE SCALE GENOMIC DNA]</scope>
    <source>
        <strain evidence="4 5">NCTC13076</strain>
    </source>
</reference>
<organism evidence="4 5">
    <name type="scientific">Peptoniphilus harei</name>
    <dbReference type="NCBI Taxonomy" id="54005"/>
    <lineage>
        <taxon>Bacteria</taxon>
        <taxon>Bacillati</taxon>
        <taxon>Bacillota</taxon>
        <taxon>Tissierellia</taxon>
        <taxon>Tissierellales</taxon>
        <taxon>Peptoniphilaceae</taxon>
        <taxon>Peptoniphilus</taxon>
    </lineage>
</organism>
<dbReference type="OrthoDB" id="9813719at2"/>
<keyword evidence="2" id="KW-0547">Nucleotide-binding</keyword>